<gene>
    <name evidence="1" type="ORF">DJ90_1702</name>
</gene>
<dbReference type="STRING" id="44252.DJ90_1702"/>
<accession>A0A090ZDZ5</accession>
<dbReference type="HOGENOM" id="CLU_073019_0_0_9"/>
<dbReference type="OrthoDB" id="1985886at2"/>
<dbReference type="Proteomes" id="UP000029278">
    <property type="component" value="Unassembled WGS sequence"/>
</dbReference>
<dbReference type="GeneID" id="77007595"/>
<dbReference type="AlphaFoldDB" id="A0A090ZDZ5"/>
<keyword evidence="2" id="KW-1185">Reference proteome</keyword>
<evidence type="ECO:0000313" key="2">
    <source>
        <dbReference type="Proteomes" id="UP000029278"/>
    </source>
</evidence>
<dbReference type="EMBL" id="JMQA01000029">
    <property type="protein sequence ID" value="KFN08450.1"/>
    <property type="molecule type" value="Genomic_DNA"/>
</dbReference>
<dbReference type="RefSeq" id="WP_036623508.1">
    <property type="nucleotide sequence ID" value="NZ_JAKOBR010000018.1"/>
</dbReference>
<proteinExistence type="predicted"/>
<reference evidence="1 2" key="1">
    <citation type="submission" date="2014-04" db="EMBL/GenBank/DDBJ databases">
        <authorList>
            <person name="Bishop-Lilly K.A."/>
            <person name="Broomall S.M."/>
            <person name="Chain P.S."/>
            <person name="Chertkov O."/>
            <person name="Coyne S.R."/>
            <person name="Daligault H.E."/>
            <person name="Davenport K.W."/>
            <person name="Erkkila T."/>
            <person name="Frey K.G."/>
            <person name="Gibbons H.S."/>
            <person name="Gu W."/>
            <person name="Jaissle J."/>
            <person name="Johnson S.L."/>
            <person name="Koroleva G.I."/>
            <person name="Ladner J.T."/>
            <person name="Lo C.-C."/>
            <person name="Minogue T.D."/>
            <person name="Munk C."/>
            <person name="Palacios G.F."/>
            <person name="Redden C.L."/>
            <person name="Rosenzweig C.N."/>
            <person name="Scholz M.B."/>
            <person name="Teshima H."/>
            <person name="Xu Y."/>
        </authorList>
    </citation>
    <scope>NUCLEOTIDE SEQUENCE [LARGE SCALE GENOMIC DNA]</scope>
    <source>
        <strain evidence="1 2">8244</strain>
    </source>
</reference>
<organism evidence="1 2">
    <name type="scientific">Paenibacillus macerans</name>
    <name type="common">Bacillus macerans</name>
    <dbReference type="NCBI Taxonomy" id="44252"/>
    <lineage>
        <taxon>Bacteria</taxon>
        <taxon>Bacillati</taxon>
        <taxon>Bacillota</taxon>
        <taxon>Bacilli</taxon>
        <taxon>Bacillales</taxon>
        <taxon>Paenibacillaceae</taxon>
        <taxon>Paenibacillus</taxon>
    </lineage>
</organism>
<protein>
    <recommendedName>
        <fullName evidence="3">F0F1-type ATP synthase</fullName>
    </recommendedName>
</protein>
<sequence length="327" mass="36476">MRLIEWAIVGALIFLPFATVNRIEVETQRKALLSELRYNTALDAAVDDAARMLTVNANQQRETQYESAKRVALNKDEAIAAFYRTLYASFGIADDPVAQGVLGRYIPAIAVIGYDGFYVYAEEEWTGADGSTERKPVWGAKRPYAYADSSGNSLSFTLDDFVLAYDAGSRSWHEGLRADVGQQTNIALLKDAERFEQVRRSTIVRAIEDELAYRINKHNESVSRYGFSYTFTLPTISQEEWHNTVNDVGVLAFIQGIPMGGKFYNHYALGGSRVLKKPEIVGARKGSMKVYYRSTCGFAYPVEETFSSEQAAAQKGYMPLDCPVPPS</sequence>
<name>A0A090ZDZ5_PAEMA</name>
<evidence type="ECO:0000313" key="1">
    <source>
        <dbReference type="EMBL" id="KFN08450.1"/>
    </source>
</evidence>
<dbReference type="PATRIC" id="fig|44252.3.peg.3306"/>
<evidence type="ECO:0008006" key="3">
    <source>
        <dbReference type="Google" id="ProtNLM"/>
    </source>
</evidence>
<comment type="caution">
    <text evidence="1">The sequence shown here is derived from an EMBL/GenBank/DDBJ whole genome shotgun (WGS) entry which is preliminary data.</text>
</comment>